<keyword evidence="4 7" id="KW-0408">Iron</keyword>
<sequence length="176" mass="19499">MVLTEEEKRVALEQTGSILENYPPDRGNLIPILQQVQEKLGYVPLVAMEEVARHLGVPAVDVYSVATFYNQFRLIPPGKHQVKVCMGTACHMKGGHIILDCWKRRLGIDVNQVTPDREFSLERVACVGCCTMAPVTVIDDEVHGKVTPTRVDGLLFSFGVKIPKGQQKEGETVEQG</sequence>
<organism evidence="8 9">
    <name type="scientific">Desulfofundulus australicus DSM 11792</name>
    <dbReference type="NCBI Taxonomy" id="1121425"/>
    <lineage>
        <taxon>Bacteria</taxon>
        <taxon>Bacillati</taxon>
        <taxon>Bacillota</taxon>
        <taxon>Clostridia</taxon>
        <taxon>Eubacteriales</taxon>
        <taxon>Peptococcaceae</taxon>
        <taxon>Desulfofundulus</taxon>
    </lineage>
</organism>
<dbReference type="GO" id="GO:0051537">
    <property type="term" value="F:2 iron, 2 sulfur cluster binding"/>
    <property type="evidence" value="ECO:0007669"/>
    <property type="project" value="UniProtKB-KW"/>
</dbReference>
<dbReference type="SUPFAM" id="SSF52833">
    <property type="entry name" value="Thioredoxin-like"/>
    <property type="match status" value="1"/>
</dbReference>
<dbReference type="PIRSF" id="PIRSF000216">
    <property type="entry name" value="NADH_DH_24kDa"/>
    <property type="match status" value="1"/>
</dbReference>
<evidence type="ECO:0000256" key="2">
    <source>
        <dbReference type="ARBA" id="ARBA00022714"/>
    </source>
</evidence>
<name>A0A1M4ZT65_9FIRM</name>
<protein>
    <submittedName>
        <fullName evidence="8">NADH-quinone oxidoreductase subunit E</fullName>
    </submittedName>
</protein>
<dbReference type="Gene3D" id="1.10.10.1590">
    <property type="entry name" value="NADH-quinone oxidoreductase subunit E"/>
    <property type="match status" value="1"/>
</dbReference>
<dbReference type="Gene3D" id="3.40.30.10">
    <property type="entry name" value="Glutaredoxin"/>
    <property type="match status" value="1"/>
</dbReference>
<feature type="binding site" evidence="7">
    <location>
        <position position="126"/>
    </location>
    <ligand>
        <name>[2Fe-2S] cluster</name>
        <dbReference type="ChEBI" id="CHEBI:190135"/>
    </ligand>
</feature>
<keyword evidence="9" id="KW-1185">Reference proteome</keyword>
<evidence type="ECO:0000256" key="3">
    <source>
        <dbReference type="ARBA" id="ARBA00022723"/>
    </source>
</evidence>
<dbReference type="GO" id="GO:0016491">
    <property type="term" value="F:oxidoreductase activity"/>
    <property type="evidence" value="ECO:0007669"/>
    <property type="project" value="InterPro"/>
</dbReference>
<dbReference type="NCBIfam" id="NF005722">
    <property type="entry name" value="PRK07539.1-2"/>
    <property type="match status" value="1"/>
</dbReference>
<dbReference type="EMBL" id="FQUW01000018">
    <property type="protein sequence ID" value="SHF21270.1"/>
    <property type="molecule type" value="Genomic_DNA"/>
</dbReference>
<dbReference type="AlphaFoldDB" id="A0A1M4ZT65"/>
<keyword evidence="5 7" id="KW-0411">Iron-sulfur</keyword>
<dbReference type="Proteomes" id="UP000184196">
    <property type="component" value="Unassembled WGS sequence"/>
</dbReference>
<evidence type="ECO:0000256" key="5">
    <source>
        <dbReference type="ARBA" id="ARBA00023014"/>
    </source>
</evidence>
<evidence type="ECO:0000313" key="9">
    <source>
        <dbReference type="Proteomes" id="UP000184196"/>
    </source>
</evidence>
<evidence type="ECO:0000256" key="1">
    <source>
        <dbReference type="ARBA" id="ARBA00010643"/>
    </source>
</evidence>
<dbReference type="InterPro" id="IPR002023">
    <property type="entry name" value="NuoE-like"/>
</dbReference>
<evidence type="ECO:0000256" key="6">
    <source>
        <dbReference type="ARBA" id="ARBA00034078"/>
    </source>
</evidence>
<feature type="binding site" evidence="7">
    <location>
        <position position="130"/>
    </location>
    <ligand>
        <name>[2Fe-2S] cluster</name>
        <dbReference type="ChEBI" id="CHEBI:190135"/>
    </ligand>
</feature>
<evidence type="ECO:0000256" key="4">
    <source>
        <dbReference type="ARBA" id="ARBA00023004"/>
    </source>
</evidence>
<dbReference type="CDD" id="cd03064">
    <property type="entry name" value="TRX_Fd_NuoE"/>
    <property type="match status" value="1"/>
</dbReference>
<feature type="binding site" evidence="7">
    <location>
        <position position="90"/>
    </location>
    <ligand>
        <name>[2Fe-2S] cluster</name>
        <dbReference type="ChEBI" id="CHEBI:190135"/>
    </ligand>
</feature>
<dbReference type="InterPro" id="IPR036249">
    <property type="entry name" value="Thioredoxin-like_sf"/>
</dbReference>
<reference evidence="9" key="1">
    <citation type="submission" date="2016-11" db="EMBL/GenBank/DDBJ databases">
        <authorList>
            <person name="Varghese N."/>
            <person name="Submissions S."/>
        </authorList>
    </citation>
    <scope>NUCLEOTIDE SEQUENCE [LARGE SCALE GENOMIC DNA]</scope>
    <source>
        <strain evidence="9">DSM 11792</strain>
    </source>
</reference>
<keyword evidence="3 7" id="KW-0479">Metal-binding</keyword>
<evidence type="ECO:0000256" key="7">
    <source>
        <dbReference type="PIRSR" id="PIRSR000216-1"/>
    </source>
</evidence>
<proteinExistence type="inferred from homology"/>
<dbReference type="InterPro" id="IPR042128">
    <property type="entry name" value="NuoE_dom"/>
</dbReference>
<accession>A0A1M4ZT65</accession>
<feature type="binding site" evidence="7">
    <location>
        <position position="85"/>
    </location>
    <ligand>
        <name>[2Fe-2S] cluster</name>
        <dbReference type="ChEBI" id="CHEBI:190135"/>
    </ligand>
</feature>
<comment type="cofactor">
    <cofactor evidence="7">
        <name>[2Fe-2S] cluster</name>
        <dbReference type="ChEBI" id="CHEBI:190135"/>
    </cofactor>
    <text evidence="7">Binds 1 [2Fe-2S] cluster.</text>
</comment>
<comment type="similarity">
    <text evidence="1">Belongs to the complex I 24 kDa subunit family.</text>
</comment>
<dbReference type="RefSeq" id="WP_083543168.1">
    <property type="nucleotide sequence ID" value="NZ_FQUW01000018.1"/>
</dbReference>
<dbReference type="GO" id="GO:0046872">
    <property type="term" value="F:metal ion binding"/>
    <property type="evidence" value="ECO:0007669"/>
    <property type="project" value="UniProtKB-KW"/>
</dbReference>
<dbReference type="InterPro" id="IPR041921">
    <property type="entry name" value="NuoE_N"/>
</dbReference>
<dbReference type="Pfam" id="PF01257">
    <property type="entry name" value="2Fe-2S_thioredx"/>
    <property type="match status" value="1"/>
</dbReference>
<gene>
    <name evidence="8" type="ORF">SAMN02745218_01697</name>
</gene>
<dbReference type="OrthoDB" id="9807941at2"/>
<dbReference type="FunFam" id="1.10.10.1590:FF:000001">
    <property type="entry name" value="NADH-quinone oxidoreductase subunit E"/>
    <property type="match status" value="1"/>
</dbReference>
<evidence type="ECO:0000313" key="8">
    <source>
        <dbReference type="EMBL" id="SHF21270.1"/>
    </source>
</evidence>
<dbReference type="PANTHER" id="PTHR43342:SF1">
    <property type="entry name" value="BIFURCATING [FEFE] HYDROGENASE GAMMA SUBUNIT"/>
    <property type="match status" value="1"/>
</dbReference>
<dbReference type="PANTHER" id="PTHR43342">
    <property type="entry name" value="NADH-QUINONE OXIDOREDUCTASE, E SUBUNIT"/>
    <property type="match status" value="1"/>
</dbReference>
<keyword evidence="2 7" id="KW-0001">2Fe-2S</keyword>
<dbReference type="InterPro" id="IPR028431">
    <property type="entry name" value="NADP_DH_HndA-like"/>
</dbReference>
<comment type="cofactor">
    <cofactor evidence="6">
        <name>[2Fe-2S] cluster</name>
        <dbReference type="ChEBI" id="CHEBI:190135"/>
    </cofactor>
</comment>